<name>A0A081MYE6_9GAMM</name>
<evidence type="ECO:0000313" key="2">
    <source>
        <dbReference type="EMBL" id="KEQ12794.1"/>
    </source>
</evidence>
<keyword evidence="4" id="KW-1185">Reference proteome</keyword>
<accession>A0A081MYE6</accession>
<evidence type="ECO:0000313" key="1">
    <source>
        <dbReference type="EMBL" id="KEQ11219.1"/>
    </source>
</evidence>
<evidence type="ECO:0000313" key="3">
    <source>
        <dbReference type="EMBL" id="KEQ16108.1"/>
    </source>
</evidence>
<reference evidence="1 4" key="1">
    <citation type="submission" date="2014-06" db="EMBL/GenBank/DDBJ databases">
        <title>Whole Genome Sequences of Three Symbiotic Endozoicomonas Bacteria.</title>
        <authorList>
            <person name="Neave M.J."/>
            <person name="Apprill A."/>
            <person name="Voolstra C.R."/>
        </authorList>
    </citation>
    <scope>NUCLEOTIDE SEQUENCE [LARGE SCALE GENOMIC DNA]</scope>
    <source>
        <strain evidence="1 4">LMG 24815</strain>
    </source>
</reference>
<evidence type="ECO:0000313" key="4">
    <source>
        <dbReference type="Proteomes" id="UP000028006"/>
    </source>
</evidence>
<protein>
    <submittedName>
        <fullName evidence="1">Uncharacterized protein</fullName>
    </submittedName>
</protein>
<gene>
    <name evidence="3" type="ORF">GZ77_06545</name>
    <name evidence="2" type="ORF">GZ77_20240</name>
    <name evidence="1" type="ORF">GZ77_26535</name>
</gene>
<organism evidence="1 4">
    <name type="scientific">Endozoicomonas montiporae</name>
    <dbReference type="NCBI Taxonomy" id="1027273"/>
    <lineage>
        <taxon>Bacteria</taxon>
        <taxon>Pseudomonadati</taxon>
        <taxon>Pseudomonadota</taxon>
        <taxon>Gammaproteobacteria</taxon>
        <taxon>Oceanospirillales</taxon>
        <taxon>Endozoicomonadaceae</taxon>
        <taxon>Endozoicomonas</taxon>
    </lineage>
</organism>
<comment type="caution">
    <text evidence="1">The sequence shown here is derived from an EMBL/GenBank/DDBJ whole genome shotgun (WGS) entry which is preliminary data.</text>
</comment>
<dbReference type="Proteomes" id="UP000028006">
    <property type="component" value="Unassembled WGS sequence"/>
</dbReference>
<dbReference type="EMBL" id="JOKG01000004">
    <property type="protein sequence ID" value="KEQ12794.1"/>
    <property type="molecule type" value="Genomic_DNA"/>
</dbReference>
<sequence>MLSNSKHQAFNNKTQYVLKKTSDDVLEESKNRGWDYFCFAALPDCLLGKQRLKRHKYLKIYMTASGAVDFLWPKKNKNIFDAVKKPGQLAVLHVNKSALSCISSGGYQCGYLLVSVPNRHWFTAALVLSNTDRPFTDDDLMWLQSVSWRFMQYRKQMGESLILTGTIIPSHLSAWGMG</sequence>
<dbReference type="EMBL" id="JOKG01000012">
    <property type="protein sequence ID" value="KEQ11219.1"/>
    <property type="molecule type" value="Genomic_DNA"/>
</dbReference>
<proteinExistence type="predicted"/>
<dbReference type="AlphaFoldDB" id="A0A081MYE6"/>
<dbReference type="EMBL" id="JOKG01000001">
    <property type="protein sequence ID" value="KEQ16108.1"/>
    <property type="molecule type" value="Genomic_DNA"/>
</dbReference>